<dbReference type="KEGG" id="ehx:EMIHUDRAFT_366087"/>
<organism evidence="4 5">
    <name type="scientific">Emiliania huxleyi (strain CCMP1516)</name>
    <dbReference type="NCBI Taxonomy" id="280463"/>
    <lineage>
        <taxon>Eukaryota</taxon>
        <taxon>Haptista</taxon>
        <taxon>Haptophyta</taxon>
        <taxon>Prymnesiophyceae</taxon>
        <taxon>Isochrysidales</taxon>
        <taxon>Noelaerhabdaceae</taxon>
        <taxon>Emiliania</taxon>
    </lineage>
</organism>
<keyword evidence="2" id="KW-0406">Ion transport</keyword>
<dbReference type="Proteomes" id="UP000013827">
    <property type="component" value="Unassembled WGS sequence"/>
</dbReference>
<sequence>MPAERCFCAAARPPAQRCIDTIYAALVDAKEAAAVATPSETFEPSLDADGKILLELGEKGQYGLEALPDGRVLLFSPLIGPRYYDWDAENEWFYDKADGHLLVELLVRELMHITSVCVNL</sequence>
<keyword evidence="2" id="KW-0813">Transport</keyword>
<dbReference type="GO" id="GO:0006826">
    <property type="term" value="P:iron ion transport"/>
    <property type="evidence" value="ECO:0007669"/>
    <property type="project" value="UniProtKB-KW"/>
</dbReference>
<proteinExistence type="inferred from homology"/>
<dbReference type="KEGG" id="ehx:EMIHUDRAFT_355136"/>
<evidence type="ECO:0000256" key="1">
    <source>
        <dbReference type="ARBA" id="ARBA00008183"/>
    </source>
</evidence>
<dbReference type="EnsemblProtists" id="EOD20559">
    <property type="protein sequence ID" value="EOD20559"/>
    <property type="gene ID" value="EMIHUDRAFT_355136"/>
</dbReference>
<dbReference type="STRING" id="2903.R1EI83"/>
<dbReference type="SUPFAM" id="SSF55387">
    <property type="entry name" value="Frataxin/Nqo15-like"/>
    <property type="match status" value="1"/>
</dbReference>
<reference evidence="5" key="1">
    <citation type="journal article" date="2013" name="Nature">
        <title>Pan genome of the phytoplankton Emiliania underpins its global distribution.</title>
        <authorList>
            <person name="Read B.A."/>
            <person name="Kegel J."/>
            <person name="Klute M.J."/>
            <person name="Kuo A."/>
            <person name="Lefebvre S.C."/>
            <person name="Maumus F."/>
            <person name="Mayer C."/>
            <person name="Miller J."/>
            <person name="Monier A."/>
            <person name="Salamov A."/>
            <person name="Young J."/>
            <person name="Aguilar M."/>
            <person name="Claverie J.M."/>
            <person name="Frickenhaus S."/>
            <person name="Gonzalez K."/>
            <person name="Herman E.K."/>
            <person name="Lin Y.C."/>
            <person name="Napier J."/>
            <person name="Ogata H."/>
            <person name="Sarno A.F."/>
            <person name="Shmutz J."/>
            <person name="Schroeder D."/>
            <person name="de Vargas C."/>
            <person name="Verret F."/>
            <person name="von Dassow P."/>
            <person name="Valentin K."/>
            <person name="Van de Peer Y."/>
            <person name="Wheeler G."/>
            <person name="Dacks J.B."/>
            <person name="Delwiche C.F."/>
            <person name="Dyhrman S.T."/>
            <person name="Glockner G."/>
            <person name="John U."/>
            <person name="Richards T."/>
            <person name="Worden A.Z."/>
            <person name="Zhang X."/>
            <person name="Grigoriev I.V."/>
            <person name="Allen A.E."/>
            <person name="Bidle K."/>
            <person name="Borodovsky M."/>
            <person name="Bowler C."/>
            <person name="Brownlee C."/>
            <person name="Cock J.M."/>
            <person name="Elias M."/>
            <person name="Gladyshev V.N."/>
            <person name="Groth M."/>
            <person name="Guda C."/>
            <person name="Hadaegh A."/>
            <person name="Iglesias-Rodriguez M.D."/>
            <person name="Jenkins J."/>
            <person name="Jones B.M."/>
            <person name="Lawson T."/>
            <person name="Leese F."/>
            <person name="Lindquist E."/>
            <person name="Lobanov A."/>
            <person name="Lomsadze A."/>
            <person name="Malik S.B."/>
            <person name="Marsh M.E."/>
            <person name="Mackinder L."/>
            <person name="Mock T."/>
            <person name="Mueller-Roeber B."/>
            <person name="Pagarete A."/>
            <person name="Parker M."/>
            <person name="Probert I."/>
            <person name="Quesneville H."/>
            <person name="Raines C."/>
            <person name="Rensing S.A."/>
            <person name="Riano-Pachon D.M."/>
            <person name="Richier S."/>
            <person name="Rokitta S."/>
            <person name="Shiraiwa Y."/>
            <person name="Soanes D.M."/>
            <person name="van der Giezen M."/>
            <person name="Wahlund T.M."/>
            <person name="Williams B."/>
            <person name="Wilson W."/>
            <person name="Wolfe G."/>
            <person name="Wurch L.L."/>
        </authorList>
    </citation>
    <scope>NUCLEOTIDE SEQUENCE</scope>
</reference>
<dbReference type="RefSeq" id="XP_005772988.1">
    <property type="nucleotide sequence ID" value="XM_005772931.1"/>
</dbReference>
<dbReference type="EnsemblProtists" id="EOD28812">
    <property type="protein sequence ID" value="EOD28812"/>
    <property type="gene ID" value="EMIHUDRAFT_366087"/>
</dbReference>
<reference evidence="4" key="2">
    <citation type="submission" date="2024-10" db="UniProtKB">
        <authorList>
            <consortium name="EnsemblProtists"/>
        </authorList>
    </citation>
    <scope>IDENTIFICATION</scope>
</reference>
<dbReference type="AlphaFoldDB" id="A0A0D3JAM4"/>
<protein>
    <recommendedName>
        <fullName evidence="6">OCRE domain-containing protein</fullName>
    </recommendedName>
</protein>
<dbReference type="GO" id="GO:0008199">
    <property type="term" value="F:ferric iron binding"/>
    <property type="evidence" value="ECO:0007669"/>
    <property type="project" value="InterPro"/>
</dbReference>
<dbReference type="Pfam" id="PF01491">
    <property type="entry name" value="Frataxin_Cyay"/>
    <property type="match status" value="1"/>
</dbReference>
<evidence type="ECO:0000256" key="3">
    <source>
        <dbReference type="ARBA" id="ARBA00023004"/>
    </source>
</evidence>
<dbReference type="InterPro" id="IPR002908">
    <property type="entry name" value="Frataxin/CyaY"/>
</dbReference>
<evidence type="ECO:0008006" key="6">
    <source>
        <dbReference type="Google" id="ProtNLM"/>
    </source>
</evidence>
<dbReference type="Gene3D" id="3.30.920.10">
    <property type="entry name" value="Frataxin/CyaY"/>
    <property type="match status" value="1"/>
</dbReference>
<keyword evidence="3" id="KW-0408">Iron</keyword>
<accession>A0A0D3JAM4</accession>
<dbReference type="GO" id="GO:0005737">
    <property type="term" value="C:cytoplasm"/>
    <property type="evidence" value="ECO:0007669"/>
    <property type="project" value="UniProtKB-ARBA"/>
</dbReference>
<evidence type="ECO:0000313" key="4">
    <source>
        <dbReference type="EnsemblProtists" id="EOD20559"/>
    </source>
</evidence>
<name>A0A0D3JAM4_EMIH1</name>
<dbReference type="HOGENOM" id="CLU_2054104_0_0_1"/>
<comment type="similarity">
    <text evidence="1">Belongs to the frataxin family.</text>
</comment>
<evidence type="ECO:0000256" key="2">
    <source>
        <dbReference type="ARBA" id="ARBA00022496"/>
    </source>
</evidence>
<dbReference type="PaxDb" id="2903-EOD20559"/>
<dbReference type="InterPro" id="IPR036524">
    <property type="entry name" value="Frataxin/CyaY_sf"/>
</dbReference>
<dbReference type="GeneID" id="17274413"/>
<evidence type="ECO:0000313" key="5">
    <source>
        <dbReference type="Proteomes" id="UP000013827"/>
    </source>
</evidence>
<dbReference type="GO" id="GO:0016226">
    <property type="term" value="P:iron-sulfur cluster assembly"/>
    <property type="evidence" value="ECO:0007669"/>
    <property type="project" value="InterPro"/>
</dbReference>
<keyword evidence="2" id="KW-0410">Iron transport</keyword>
<keyword evidence="5" id="KW-1185">Reference proteome</keyword>
<dbReference type="RefSeq" id="XP_005781241.1">
    <property type="nucleotide sequence ID" value="XM_005781184.1"/>
</dbReference>
<dbReference type="GeneID" id="17266106"/>